<protein>
    <submittedName>
        <fullName evidence="5">Glycosyltransferase</fullName>
    </submittedName>
</protein>
<reference evidence="5" key="1">
    <citation type="submission" date="2021-02" db="EMBL/GenBank/DDBJ databases">
        <title>Rhodobacter shimadae sp. nov., an aerobic anoxygenic phototrophic bacterium isolated from a hot spring.</title>
        <authorList>
            <person name="Muramatsu S."/>
            <person name="Haruta S."/>
            <person name="Hirose S."/>
            <person name="Hanada S."/>
        </authorList>
    </citation>
    <scope>NUCLEOTIDE SEQUENCE</scope>
    <source>
        <strain evidence="5">N10</strain>
    </source>
</reference>
<proteinExistence type="inferred from homology"/>
<dbReference type="GO" id="GO:0016757">
    <property type="term" value="F:glycosyltransferase activity"/>
    <property type="evidence" value="ECO:0007669"/>
    <property type="project" value="UniProtKB-KW"/>
</dbReference>
<evidence type="ECO:0000259" key="4">
    <source>
        <dbReference type="Pfam" id="PF00534"/>
    </source>
</evidence>
<comment type="similarity">
    <text evidence="1">Belongs to the glycosyltransferase group 1 family. Glycosyltransferase 4 subfamily.</text>
</comment>
<dbReference type="Proteomes" id="UP000826300">
    <property type="component" value="Chromosome"/>
</dbReference>
<dbReference type="Gene3D" id="3.40.50.2000">
    <property type="entry name" value="Glycogen Phosphorylase B"/>
    <property type="match status" value="1"/>
</dbReference>
<feature type="domain" description="Glycosyl transferase family 1" evidence="4">
    <location>
        <begin position="228"/>
        <end position="383"/>
    </location>
</feature>
<evidence type="ECO:0000256" key="3">
    <source>
        <dbReference type="ARBA" id="ARBA00022679"/>
    </source>
</evidence>
<keyword evidence="3" id="KW-0808">Transferase</keyword>
<keyword evidence="2" id="KW-0328">Glycosyltransferase</keyword>
<evidence type="ECO:0000313" key="6">
    <source>
        <dbReference type="Proteomes" id="UP000826300"/>
    </source>
</evidence>
<dbReference type="EMBL" id="CP069370">
    <property type="protein sequence ID" value="QYZ70181.1"/>
    <property type="molecule type" value="Genomic_DNA"/>
</dbReference>
<evidence type="ECO:0000256" key="1">
    <source>
        <dbReference type="ARBA" id="ARBA00009481"/>
    </source>
</evidence>
<dbReference type="Pfam" id="PF00534">
    <property type="entry name" value="Glycos_transf_1"/>
    <property type="match status" value="1"/>
</dbReference>
<dbReference type="AlphaFoldDB" id="A0A8G1EDG8"/>
<dbReference type="PANTHER" id="PTHR12526:SF640">
    <property type="entry name" value="COLANIC ACID BIOSYNTHESIS GLYCOSYLTRANSFERASE WCAL-RELATED"/>
    <property type="match status" value="1"/>
</dbReference>
<evidence type="ECO:0000313" key="5">
    <source>
        <dbReference type="EMBL" id="QYZ70181.1"/>
    </source>
</evidence>
<dbReference type="RefSeq" id="WP_220662397.1">
    <property type="nucleotide sequence ID" value="NZ_CP069370.1"/>
</dbReference>
<accession>A0A8G1EDG8</accession>
<keyword evidence="6" id="KW-1185">Reference proteome</keyword>
<dbReference type="PANTHER" id="PTHR12526">
    <property type="entry name" value="GLYCOSYLTRANSFERASE"/>
    <property type="match status" value="1"/>
</dbReference>
<organism evidence="5 6">
    <name type="scientific">Neotabrizicola shimadae</name>
    <dbReference type="NCBI Taxonomy" id="2807096"/>
    <lineage>
        <taxon>Bacteria</taxon>
        <taxon>Pseudomonadati</taxon>
        <taxon>Pseudomonadota</taxon>
        <taxon>Alphaproteobacteria</taxon>
        <taxon>Rhodobacterales</taxon>
        <taxon>Paracoccaceae</taxon>
        <taxon>Neotabrizicola</taxon>
    </lineage>
</organism>
<gene>
    <name evidence="5" type="ORF">JO391_01195</name>
</gene>
<name>A0A8G1EDG8_9RHOB</name>
<sequence length="410" mass="45088">MRDGSSLLIFAPVQLYRDDDGRLMLENQACNGLRLWAENFEHVTAVMPLVEGPVPPAWVPLEAVGPGLSRIRIETVPVAWRLRPFLKALPSVRRMFRARIAEADYCGFSLGGLVGDWGAVGCYEAHAMGRPFFVWTDRVESQVERGTARTAPRLRRRLKARLTWRAMAALERWAIRRADLGLFHGRETYEAYAPYSRDPQLVHDIHIRKQDRIRPEALAAKVAAAGAGPLRIAYVGRADAMKGPMDWVAVLERLAANGVEFRAEWLGDGDEVPAMAARIATAGLGDRVALRGFVADRAAVLEAYRGAQVFLFCHRTPESPRNLIEALVSGTVLVGHDGAFARDLIHLHGGGVLRPMGDVEGLAGVLAELAGDRARLAGLIERAAADGAPFNDEDVFRHRSELIRGHLPRG</sequence>
<dbReference type="KEGG" id="nsm:JO391_01195"/>
<dbReference type="SUPFAM" id="SSF53756">
    <property type="entry name" value="UDP-Glycosyltransferase/glycogen phosphorylase"/>
    <property type="match status" value="1"/>
</dbReference>
<evidence type="ECO:0000256" key="2">
    <source>
        <dbReference type="ARBA" id="ARBA00022676"/>
    </source>
</evidence>
<dbReference type="InterPro" id="IPR001296">
    <property type="entry name" value="Glyco_trans_1"/>
</dbReference>